<keyword evidence="3" id="KW-1185">Reference proteome</keyword>
<evidence type="ECO:0000256" key="1">
    <source>
        <dbReference type="SAM" id="MobiDB-lite"/>
    </source>
</evidence>
<proteinExistence type="predicted"/>
<gene>
    <name evidence="2" type="ORF">Tco_0750054</name>
</gene>
<accession>A0ABQ4Z3U7</accession>
<sequence length="100" mass="11643">MTRIGGAIRINVDQLADGMKDMMNPRRRRNRPLTEAYEHEFEQRVMARMEKRLDHFADQLADQINEMMNPRRRGDRNGQGSEGEESKNPFFEGKGSSSDE</sequence>
<evidence type="ECO:0000313" key="3">
    <source>
        <dbReference type="Proteomes" id="UP001151760"/>
    </source>
</evidence>
<reference evidence="2" key="2">
    <citation type="submission" date="2022-01" db="EMBL/GenBank/DDBJ databases">
        <authorList>
            <person name="Yamashiro T."/>
            <person name="Shiraishi A."/>
            <person name="Satake H."/>
            <person name="Nakayama K."/>
        </authorList>
    </citation>
    <scope>NUCLEOTIDE SEQUENCE</scope>
</reference>
<organism evidence="2 3">
    <name type="scientific">Tanacetum coccineum</name>
    <dbReference type="NCBI Taxonomy" id="301880"/>
    <lineage>
        <taxon>Eukaryota</taxon>
        <taxon>Viridiplantae</taxon>
        <taxon>Streptophyta</taxon>
        <taxon>Embryophyta</taxon>
        <taxon>Tracheophyta</taxon>
        <taxon>Spermatophyta</taxon>
        <taxon>Magnoliopsida</taxon>
        <taxon>eudicotyledons</taxon>
        <taxon>Gunneridae</taxon>
        <taxon>Pentapetalae</taxon>
        <taxon>asterids</taxon>
        <taxon>campanulids</taxon>
        <taxon>Asterales</taxon>
        <taxon>Asteraceae</taxon>
        <taxon>Asteroideae</taxon>
        <taxon>Anthemideae</taxon>
        <taxon>Anthemidinae</taxon>
        <taxon>Tanacetum</taxon>
    </lineage>
</organism>
<dbReference type="EMBL" id="BQNB010010907">
    <property type="protein sequence ID" value="GJS83513.1"/>
    <property type="molecule type" value="Genomic_DNA"/>
</dbReference>
<dbReference type="Proteomes" id="UP001151760">
    <property type="component" value="Unassembled WGS sequence"/>
</dbReference>
<reference evidence="2" key="1">
    <citation type="journal article" date="2022" name="Int. J. Mol. Sci.">
        <title>Draft Genome of Tanacetum Coccineum: Genomic Comparison of Closely Related Tanacetum-Family Plants.</title>
        <authorList>
            <person name="Yamashiro T."/>
            <person name="Shiraishi A."/>
            <person name="Nakayama K."/>
            <person name="Satake H."/>
        </authorList>
    </citation>
    <scope>NUCLEOTIDE SEQUENCE</scope>
</reference>
<evidence type="ECO:0000313" key="2">
    <source>
        <dbReference type="EMBL" id="GJS83513.1"/>
    </source>
</evidence>
<name>A0ABQ4Z3U7_9ASTR</name>
<feature type="region of interest" description="Disordered" evidence="1">
    <location>
        <begin position="61"/>
        <end position="100"/>
    </location>
</feature>
<protein>
    <submittedName>
        <fullName evidence="2">Uncharacterized protein</fullName>
    </submittedName>
</protein>
<comment type="caution">
    <text evidence="2">The sequence shown here is derived from an EMBL/GenBank/DDBJ whole genome shotgun (WGS) entry which is preliminary data.</text>
</comment>